<feature type="compositionally biased region" description="Acidic residues" evidence="1">
    <location>
        <begin position="84"/>
        <end position="104"/>
    </location>
</feature>
<feature type="region of interest" description="Disordered" evidence="1">
    <location>
        <begin position="1"/>
        <end position="30"/>
    </location>
</feature>
<dbReference type="Proteomes" id="UP000030708">
    <property type="component" value="Unassembled WGS sequence"/>
</dbReference>
<reference evidence="2 3" key="1">
    <citation type="submission" date="2013-02" db="EMBL/GenBank/DDBJ databases">
        <title>The Genome Annotation of Plasmodium falciparum Tanzania (2000708).</title>
        <authorList>
            <consortium name="The Broad Institute Genome Sequencing Platform"/>
            <consortium name="The Broad Institute Genome Sequencing Center for Infectious Disease"/>
            <person name="Neafsey D."/>
            <person name="Hoffman S."/>
            <person name="Volkman S."/>
            <person name="Rosenthal P."/>
            <person name="Walker B."/>
            <person name="Young S.K."/>
            <person name="Zeng Q."/>
            <person name="Gargeya S."/>
            <person name="Fitzgerald M."/>
            <person name="Haas B."/>
            <person name="Abouelleil A."/>
            <person name="Allen A.W."/>
            <person name="Alvarado L."/>
            <person name="Arachchi H.M."/>
            <person name="Berlin A.M."/>
            <person name="Chapman S.B."/>
            <person name="Gainer-Dewar J."/>
            <person name="Goldberg J."/>
            <person name="Griggs A."/>
            <person name="Gujja S."/>
            <person name="Hansen M."/>
            <person name="Howarth C."/>
            <person name="Imamovic A."/>
            <person name="Ireland A."/>
            <person name="Larimer J."/>
            <person name="McCowan C."/>
            <person name="Murphy C."/>
            <person name="Pearson M."/>
            <person name="Poon T.W."/>
            <person name="Priest M."/>
            <person name="Roberts A."/>
            <person name="Saif S."/>
            <person name="Shea T."/>
            <person name="Sisk P."/>
            <person name="Sykes S."/>
            <person name="Wortman J."/>
            <person name="Nusbaum C."/>
            <person name="Birren B."/>
        </authorList>
    </citation>
    <scope>NUCLEOTIDE SEQUENCE [LARGE SCALE GENOMIC DNA]</scope>
    <source>
        <strain evidence="3">Tanzania (2000708)</strain>
    </source>
</reference>
<proteinExistence type="predicted"/>
<dbReference type="AlphaFoldDB" id="A0A024VX34"/>
<sequence length="113" mass="12063">MVMRGRPGGHRSGAGSGGAGSNKCTEVANGKHNTKIDKLLQHELNDATKCKNCEQQPAGGGDVARADFSPPPRSPKKNEPDSKEQEEEEDEDEEDEEGEEEENDNVGGAADTK</sequence>
<feature type="region of interest" description="Disordered" evidence="1">
    <location>
        <begin position="51"/>
        <end position="113"/>
    </location>
</feature>
<feature type="compositionally biased region" description="Gly residues" evidence="1">
    <location>
        <begin position="10"/>
        <end position="20"/>
    </location>
</feature>
<accession>A0A024VX34</accession>
<evidence type="ECO:0000313" key="2">
    <source>
        <dbReference type="EMBL" id="ETW32868.1"/>
    </source>
</evidence>
<dbReference type="EMBL" id="KI927020">
    <property type="protein sequence ID" value="ETW32868.1"/>
    <property type="molecule type" value="Genomic_DNA"/>
</dbReference>
<reference evidence="2 3" key="2">
    <citation type="submission" date="2013-02" db="EMBL/GenBank/DDBJ databases">
        <title>The Genome Sequence of Plasmodium falciparum Tanzania (2000708).</title>
        <authorList>
            <consortium name="The Broad Institute Genome Sequencing Platform"/>
            <consortium name="The Broad Institute Genome Sequencing Center for Infectious Disease"/>
            <person name="Neafsey D."/>
            <person name="Cheeseman I."/>
            <person name="Volkman S."/>
            <person name="Adams J."/>
            <person name="Walker B."/>
            <person name="Young S.K."/>
            <person name="Zeng Q."/>
            <person name="Gargeya S."/>
            <person name="Fitzgerald M."/>
            <person name="Haas B."/>
            <person name="Abouelleil A."/>
            <person name="Alvarado L."/>
            <person name="Arachchi H.M."/>
            <person name="Berlin A.M."/>
            <person name="Chapman S.B."/>
            <person name="Dewar J."/>
            <person name="Goldberg J."/>
            <person name="Griggs A."/>
            <person name="Gujja S."/>
            <person name="Hansen M."/>
            <person name="Howarth C."/>
            <person name="Imamovic A."/>
            <person name="Larimer J."/>
            <person name="McCowan C."/>
            <person name="Murphy C."/>
            <person name="Neiman D."/>
            <person name="Pearson M."/>
            <person name="Priest M."/>
            <person name="Roberts A."/>
            <person name="Saif S."/>
            <person name="Shea T."/>
            <person name="Sisk P."/>
            <person name="Sykes S."/>
            <person name="Wortman J."/>
            <person name="Nusbaum C."/>
            <person name="Birren B."/>
        </authorList>
    </citation>
    <scope>NUCLEOTIDE SEQUENCE [LARGE SCALE GENOMIC DNA]</scope>
    <source>
        <strain evidence="3">Tanzania (2000708)</strain>
    </source>
</reference>
<dbReference type="Gene3D" id="1.20.58.830">
    <property type="match status" value="1"/>
</dbReference>
<organism evidence="2 3">
    <name type="scientific">Plasmodium falciparum Tanzania</name>
    <name type="common">2000708</name>
    <dbReference type="NCBI Taxonomy" id="1036725"/>
    <lineage>
        <taxon>Eukaryota</taxon>
        <taxon>Sar</taxon>
        <taxon>Alveolata</taxon>
        <taxon>Apicomplexa</taxon>
        <taxon>Aconoidasida</taxon>
        <taxon>Haemosporida</taxon>
        <taxon>Plasmodiidae</taxon>
        <taxon>Plasmodium</taxon>
        <taxon>Plasmodium (Laverania)</taxon>
    </lineage>
</organism>
<protein>
    <submittedName>
        <fullName evidence="2">Uncharacterized protein</fullName>
    </submittedName>
</protein>
<name>A0A024VX34_PLAFA</name>
<evidence type="ECO:0000256" key="1">
    <source>
        <dbReference type="SAM" id="MobiDB-lite"/>
    </source>
</evidence>
<evidence type="ECO:0000313" key="3">
    <source>
        <dbReference type="Proteomes" id="UP000030708"/>
    </source>
</evidence>
<gene>
    <name evidence="2" type="ORF">PFTANZ_06413</name>
</gene>